<evidence type="ECO:0000313" key="3">
    <source>
        <dbReference type="Proteomes" id="UP001500213"/>
    </source>
</evidence>
<name>A0ABP8AUD4_9MICO</name>
<accession>A0ABP8AUD4</accession>
<sequence>MPLRVDSRGRDARDAGAGARDAPVRARADAMGCDGPADAFNVHMPETRLIHPSHSFSVRIHAHRTQEVECPRPDGASPALRP</sequence>
<feature type="region of interest" description="Disordered" evidence="1">
    <location>
        <begin position="1"/>
        <end position="25"/>
    </location>
</feature>
<gene>
    <name evidence="2" type="ORF">GCM10022288_19430</name>
</gene>
<feature type="compositionally biased region" description="Basic and acidic residues" evidence="1">
    <location>
        <begin position="1"/>
        <end position="14"/>
    </location>
</feature>
<proteinExistence type="predicted"/>
<organism evidence="2 3">
    <name type="scientific">Gryllotalpicola kribbensis</name>
    <dbReference type="NCBI Taxonomy" id="993084"/>
    <lineage>
        <taxon>Bacteria</taxon>
        <taxon>Bacillati</taxon>
        <taxon>Actinomycetota</taxon>
        <taxon>Actinomycetes</taxon>
        <taxon>Micrococcales</taxon>
        <taxon>Microbacteriaceae</taxon>
        <taxon>Gryllotalpicola</taxon>
    </lineage>
</organism>
<dbReference type="Proteomes" id="UP001500213">
    <property type="component" value="Unassembled WGS sequence"/>
</dbReference>
<protein>
    <submittedName>
        <fullName evidence="2">Uncharacterized protein</fullName>
    </submittedName>
</protein>
<comment type="caution">
    <text evidence="2">The sequence shown here is derived from an EMBL/GenBank/DDBJ whole genome shotgun (WGS) entry which is preliminary data.</text>
</comment>
<reference evidence="3" key="1">
    <citation type="journal article" date="2019" name="Int. J. Syst. Evol. Microbiol.">
        <title>The Global Catalogue of Microorganisms (GCM) 10K type strain sequencing project: providing services to taxonomists for standard genome sequencing and annotation.</title>
        <authorList>
            <consortium name="The Broad Institute Genomics Platform"/>
            <consortium name="The Broad Institute Genome Sequencing Center for Infectious Disease"/>
            <person name="Wu L."/>
            <person name="Ma J."/>
        </authorList>
    </citation>
    <scope>NUCLEOTIDE SEQUENCE [LARGE SCALE GENOMIC DNA]</scope>
    <source>
        <strain evidence="3">JCM 17593</strain>
    </source>
</reference>
<evidence type="ECO:0000256" key="1">
    <source>
        <dbReference type="SAM" id="MobiDB-lite"/>
    </source>
</evidence>
<evidence type="ECO:0000313" key="2">
    <source>
        <dbReference type="EMBL" id="GAA4190309.1"/>
    </source>
</evidence>
<dbReference type="EMBL" id="BAABBX010000015">
    <property type="protein sequence ID" value="GAA4190309.1"/>
    <property type="molecule type" value="Genomic_DNA"/>
</dbReference>
<keyword evidence="3" id="KW-1185">Reference proteome</keyword>